<evidence type="ECO:0000256" key="3">
    <source>
        <dbReference type="ARBA" id="ARBA00022475"/>
    </source>
</evidence>
<evidence type="ECO:0000256" key="8">
    <source>
        <dbReference type="SAM" id="Phobius"/>
    </source>
</evidence>
<evidence type="ECO:0000259" key="9">
    <source>
        <dbReference type="Pfam" id="PF04239"/>
    </source>
</evidence>
<proteinExistence type="inferred from homology"/>
<feature type="transmembrane region" description="Helical" evidence="8">
    <location>
        <begin position="55"/>
        <end position="73"/>
    </location>
</feature>
<evidence type="ECO:0000313" key="12">
    <source>
        <dbReference type="Proteomes" id="UP000604341"/>
    </source>
</evidence>
<keyword evidence="6 8" id="KW-0472">Membrane</keyword>
<keyword evidence="3" id="KW-1003">Cell membrane</keyword>
<keyword evidence="12" id="KW-1185">Reference proteome</keyword>
<dbReference type="Gene3D" id="3.30.240.20">
    <property type="entry name" value="bsu07140 like domains"/>
    <property type="match status" value="1"/>
</dbReference>
<keyword evidence="5 8" id="KW-1133">Transmembrane helix</keyword>
<feature type="domain" description="YetF C-terminal" evidence="9">
    <location>
        <begin position="101"/>
        <end position="172"/>
    </location>
</feature>
<gene>
    <name evidence="11" type="ORF">GCM10010844_31240</name>
</gene>
<name>A0ABQ2FN39_9DEIO</name>
<evidence type="ECO:0000256" key="4">
    <source>
        <dbReference type="ARBA" id="ARBA00022692"/>
    </source>
</evidence>
<feature type="transmembrane region" description="Helical" evidence="8">
    <location>
        <begin position="20"/>
        <end position="43"/>
    </location>
</feature>
<evidence type="ECO:0000259" key="10">
    <source>
        <dbReference type="Pfam" id="PF20730"/>
    </source>
</evidence>
<evidence type="ECO:0000256" key="5">
    <source>
        <dbReference type="ARBA" id="ARBA00022989"/>
    </source>
</evidence>
<evidence type="ECO:0000256" key="1">
    <source>
        <dbReference type="ARBA" id="ARBA00004651"/>
    </source>
</evidence>
<evidence type="ECO:0000256" key="2">
    <source>
        <dbReference type="ARBA" id="ARBA00006448"/>
    </source>
</evidence>
<sequence>MSAEVVPFDWARMFLGDTPPLFLLEIAFRTAVIFGWLLLLLRFTGKRGLAQLSPLEFAIVIALGSAAGDPMFYPEVPLLHAMLVLALVVGLQWLMARLVIRSEHVESFMEGVPVELVRDGVMSPGALGRANLSREDLFERLRAQGVRQLGEVQRAYFEQDGNLTVFTHASSAPPGLPVVPPWDLEPPPTVPAGTVTAGPLACLECGATHECRPQPSPAHLCACGSERFTVATTDPLAAPGDATHDGGGRGAQDAHN</sequence>
<dbReference type="InterPro" id="IPR007353">
    <property type="entry name" value="DUF421"/>
</dbReference>
<evidence type="ECO:0000256" key="6">
    <source>
        <dbReference type="ARBA" id="ARBA00023136"/>
    </source>
</evidence>
<keyword evidence="4 8" id="KW-0812">Transmembrane</keyword>
<feature type="region of interest" description="Disordered" evidence="7">
    <location>
        <begin position="235"/>
        <end position="256"/>
    </location>
</feature>
<dbReference type="Proteomes" id="UP000604341">
    <property type="component" value="Unassembled WGS sequence"/>
</dbReference>
<dbReference type="Pfam" id="PF04239">
    <property type="entry name" value="DUF421"/>
    <property type="match status" value="1"/>
</dbReference>
<accession>A0ABQ2FN39</accession>
<feature type="transmembrane region" description="Helical" evidence="8">
    <location>
        <begin position="79"/>
        <end position="100"/>
    </location>
</feature>
<dbReference type="PANTHER" id="PTHR34582:SF6">
    <property type="entry name" value="UPF0702 TRANSMEMBRANE PROTEIN YCAP"/>
    <property type="match status" value="1"/>
</dbReference>
<protein>
    <submittedName>
        <fullName evidence="11">DUF421 domain-containing protein</fullName>
    </submittedName>
</protein>
<dbReference type="EMBL" id="BMPE01000011">
    <property type="protein sequence ID" value="GGL10317.1"/>
    <property type="molecule type" value="Genomic_DNA"/>
</dbReference>
<reference evidence="12" key="1">
    <citation type="journal article" date="2019" name="Int. J. Syst. Evol. Microbiol.">
        <title>The Global Catalogue of Microorganisms (GCM) 10K type strain sequencing project: providing services to taxonomists for standard genome sequencing and annotation.</title>
        <authorList>
            <consortium name="The Broad Institute Genomics Platform"/>
            <consortium name="The Broad Institute Genome Sequencing Center for Infectious Disease"/>
            <person name="Wu L."/>
            <person name="Ma J."/>
        </authorList>
    </citation>
    <scope>NUCLEOTIDE SEQUENCE [LARGE SCALE GENOMIC DNA]</scope>
    <source>
        <strain evidence="12">JCM 19173</strain>
    </source>
</reference>
<comment type="subcellular location">
    <subcellularLocation>
        <location evidence="1">Cell membrane</location>
        <topology evidence="1">Multi-pass membrane protein</topology>
    </subcellularLocation>
</comment>
<organism evidence="11 12">
    <name type="scientific">Deinococcus radiotolerans</name>
    <dbReference type="NCBI Taxonomy" id="1309407"/>
    <lineage>
        <taxon>Bacteria</taxon>
        <taxon>Thermotogati</taxon>
        <taxon>Deinococcota</taxon>
        <taxon>Deinococci</taxon>
        <taxon>Deinococcales</taxon>
        <taxon>Deinococcaceae</taxon>
        <taxon>Deinococcus</taxon>
    </lineage>
</organism>
<dbReference type="PANTHER" id="PTHR34582">
    <property type="entry name" value="UPF0702 TRANSMEMBRANE PROTEIN YCAP"/>
    <property type="match status" value="1"/>
</dbReference>
<comment type="similarity">
    <text evidence="2">Belongs to the UPF0702 family.</text>
</comment>
<comment type="caution">
    <text evidence="11">The sequence shown here is derived from an EMBL/GenBank/DDBJ whole genome shotgun (WGS) entry which is preliminary data.</text>
</comment>
<evidence type="ECO:0000256" key="7">
    <source>
        <dbReference type="SAM" id="MobiDB-lite"/>
    </source>
</evidence>
<dbReference type="InterPro" id="IPR048454">
    <property type="entry name" value="YetF_N"/>
</dbReference>
<feature type="domain" description="YetF-like N-terminal transmembrane" evidence="10">
    <location>
        <begin position="24"/>
        <end position="95"/>
    </location>
</feature>
<feature type="compositionally biased region" description="Basic and acidic residues" evidence="7">
    <location>
        <begin position="242"/>
        <end position="256"/>
    </location>
</feature>
<dbReference type="RefSeq" id="WP_189069914.1">
    <property type="nucleotide sequence ID" value="NZ_BMPE01000011.1"/>
</dbReference>
<evidence type="ECO:0000313" key="11">
    <source>
        <dbReference type="EMBL" id="GGL10317.1"/>
    </source>
</evidence>
<dbReference type="Pfam" id="PF20730">
    <property type="entry name" value="YetF_N"/>
    <property type="match status" value="1"/>
</dbReference>
<dbReference type="InterPro" id="IPR023090">
    <property type="entry name" value="UPF0702_alpha/beta_dom_sf"/>
</dbReference>